<dbReference type="KEGG" id="tsph:KIH39_11240"/>
<keyword evidence="2" id="KW-1185">Reference proteome</keyword>
<sequence length="46" mass="5413">MPRPKNAIPQLRLHSSGQARVTIEGRDYLLGKFREEEAYRRLLAQF</sequence>
<name>A0A8E6F0E6_9BACT</name>
<accession>A0A8E6F0E6</accession>
<protein>
    <submittedName>
        <fullName evidence="1">Uncharacterized protein</fullName>
    </submittedName>
</protein>
<dbReference type="AlphaFoldDB" id="A0A8E6F0E6"/>
<dbReference type="EMBL" id="CP074694">
    <property type="protein sequence ID" value="QVL34451.1"/>
    <property type="molecule type" value="Genomic_DNA"/>
</dbReference>
<evidence type="ECO:0000313" key="2">
    <source>
        <dbReference type="Proteomes" id="UP000676194"/>
    </source>
</evidence>
<proteinExistence type="predicted"/>
<dbReference type="Proteomes" id="UP000676194">
    <property type="component" value="Chromosome"/>
</dbReference>
<organism evidence="1 2">
    <name type="scientific">Telmatocola sphagniphila</name>
    <dbReference type="NCBI Taxonomy" id="1123043"/>
    <lineage>
        <taxon>Bacteria</taxon>
        <taxon>Pseudomonadati</taxon>
        <taxon>Planctomycetota</taxon>
        <taxon>Planctomycetia</taxon>
        <taxon>Gemmatales</taxon>
        <taxon>Gemmataceae</taxon>
    </lineage>
</organism>
<gene>
    <name evidence="1" type="ORF">KIH39_11240</name>
</gene>
<reference evidence="1" key="1">
    <citation type="submission" date="2021-05" db="EMBL/GenBank/DDBJ databases">
        <title>Complete genome sequence of the cellulolytic planctomycete Telmatocola sphagniphila SP2T and characterization of the first cellulase from planctomycetes.</title>
        <authorList>
            <person name="Rakitin A.L."/>
            <person name="Beletsky A.V."/>
            <person name="Naumoff D.G."/>
            <person name="Kulichevskaya I.S."/>
            <person name="Mardanov A.V."/>
            <person name="Ravin N.V."/>
            <person name="Dedysh S.N."/>
        </authorList>
    </citation>
    <scope>NUCLEOTIDE SEQUENCE</scope>
    <source>
        <strain evidence="1">SP2T</strain>
    </source>
</reference>
<evidence type="ECO:0000313" key="1">
    <source>
        <dbReference type="EMBL" id="QVL34451.1"/>
    </source>
</evidence>
<dbReference type="RefSeq" id="WP_213499451.1">
    <property type="nucleotide sequence ID" value="NZ_CP074694.1"/>
</dbReference>